<keyword evidence="7" id="KW-1185">Reference proteome</keyword>
<feature type="transmembrane region" description="Helical" evidence="5">
    <location>
        <begin position="325"/>
        <end position="347"/>
    </location>
</feature>
<feature type="transmembrane region" description="Helical" evidence="5">
    <location>
        <begin position="413"/>
        <end position="431"/>
    </location>
</feature>
<keyword evidence="2 5" id="KW-0812">Transmembrane</keyword>
<dbReference type="PANTHER" id="PTHR43424:SF1">
    <property type="entry name" value="LOCUS PUTATIVE PROTEIN 1-RELATED"/>
    <property type="match status" value="1"/>
</dbReference>
<feature type="transmembrane region" description="Helical" evidence="5">
    <location>
        <begin position="246"/>
        <end position="266"/>
    </location>
</feature>
<feature type="transmembrane region" description="Helical" evidence="5">
    <location>
        <begin position="43"/>
        <end position="64"/>
    </location>
</feature>
<feature type="transmembrane region" description="Helical" evidence="5">
    <location>
        <begin position="443"/>
        <end position="465"/>
    </location>
</feature>
<keyword evidence="3 5" id="KW-1133">Transmembrane helix</keyword>
<keyword evidence="4 5" id="KW-0472">Membrane</keyword>
<feature type="transmembrane region" description="Helical" evidence="5">
    <location>
        <begin position="210"/>
        <end position="234"/>
    </location>
</feature>
<comment type="subcellular location">
    <subcellularLocation>
        <location evidence="1">Membrane</location>
        <topology evidence="1">Multi-pass membrane protein</topology>
    </subcellularLocation>
</comment>
<evidence type="ECO:0000313" key="6">
    <source>
        <dbReference type="EMBL" id="SFQ05674.1"/>
    </source>
</evidence>
<gene>
    <name evidence="6" type="ORF">SAMN04488506_0493</name>
</gene>
<feature type="transmembrane region" description="Helical" evidence="5">
    <location>
        <begin position="143"/>
        <end position="161"/>
    </location>
</feature>
<feature type="transmembrane region" description="Helical" evidence="5">
    <location>
        <begin position="354"/>
        <end position="374"/>
    </location>
</feature>
<dbReference type="STRING" id="82801.SAMN04488506_0493"/>
<dbReference type="RefSeq" id="WP_092479551.1">
    <property type="nucleotide sequence ID" value="NZ_FOXW01000001.1"/>
</dbReference>
<evidence type="ECO:0000313" key="7">
    <source>
        <dbReference type="Proteomes" id="UP000199136"/>
    </source>
</evidence>
<feature type="transmembrane region" description="Helical" evidence="5">
    <location>
        <begin position="114"/>
        <end position="136"/>
    </location>
</feature>
<evidence type="ECO:0000256" key="4">
    <source>
        <dbReference type="ARBA" id="ARBA00023136"/>
    </source>
</evidence>
<dbReference type="AlphaFoldDB" id="A0A1I5VDQ3"/>
<protein>
    <submittedName>
        <fullName evidence="6">Membrane protein involved in the export of O-antigen and teichoic acid</fullName>
    </submittedName>
</protein>
<reference evidence="6 7" key="1">
    <citation type="submission" date="2016-10" db="EMBL/GenBank/DDBJ databases">
        <authorList>
            <person name="de Groot N.N."/>
        </authorList>
    </citation>
    <scope>NUCLEOTIDE SEQUENCE [LARGE SCALE GENOMIC DNA]</scope>
    <source>
        <strain evidence="6 7">DSM 20581</strain>
    </source>
</reference>
<feature type="transmembrane region" description="Helical" evidence="5">
    <location>
        <begin position="287"/>
        <end position="313"/>
    </location>
</feature>
<proteinExistence type="predicted"/>
<dbReference type="EMBL" id="FOXW01000001">
    <property type="protein sequence ID" value="SFQ05674.1"/>
    <property type="molecule type" value="Genomic_DNA"/>
</dbReference>
<dbReference type="InterPro" id="IPR052556">
    <property type="entry name" value="PolySynth_Transporter"/>
</dbReference>
<dbReference type="InterPro" id="IPR002797">
    <property type="entry name" value="Polysacc_synth"/>
</dbReference>
<feature type="transmembrane region" description="Helical" evidence="5">
    <location>
        <begin position="12"/>
        <end position="31"/>
    </location>
</feature>
<accession>A0A1I5VDQ3</accession>
<dbReference type="PANTHER" id="PTHR43424">
    <property type="entry name" value="LOCUS PUTATIVE PROTEIN 1-RELATED"/>
    <property type="match status" value="1"/>
</dbReference>
<evidence type="ECO:0000256" key="1">
    <source>
        <dbReference type="ARBA" id="ARBA00004141"/>
    </source>
</evidence>
<evidence type="ECO:0000256" key="2">
    <source>
        <dbReference type="ARBA" id="ARBA00022692"/>
    </source>
</evidence>
<dbReference type="OrthoDB" id="9815702at2"/>
<dbReference type="Pfam" id="PF01943">
    <property type="entry name" value="Polysacc_synt"/>
    <property type="match status" value="1"/>
</dbReference>
<dbReference type="GO" id="GO:0016020">
    <property type="term" value="C:membrane"/>
    <property type="evidence" value="ECO:0007669"/>
    <property type="project" value="UniProtKB-SubCell"/>
</dbReference>
<organism evidence="6 7">
    <name type="scientific">Desemzia incerta</name>
    <dbReference type="NCBI Taxonomy" id="82801"/>
    <lineage>
        <taxon>Bacteria</taxon>
        <taxon>Bacillati</taxon>
        <taxon>Bacillota</taxon>
        <taxon>Bacilli</taxon>
        <taxon>Lactobacillales</taxon>
        <taxon>Carnobacteriaceae</taxon>
        <taxon>Desemzia</taxon>
    </lineage>
</organism>
<dbReference type="Proteomes" id="UP000199136">
    <property type="component" value="Unassembled WGS sequence"/>
</dbReference>
<name>A0A1I5VDQ3_9LACT</name>
<feature type="transmembrane region" description="Helical" evidence="5">
    <location>
        <begin position="380"/>
        <end position="401"/>
    </location>
</feature>
<feature type="transmembrane region" description="Helical" evidence="5">
    <location>
        <begin position="85"/>
        <end position="108"/>
    </location>
</feature>
<evidence type="ECO:0000256" key="5">
    <source>
        <dbReference type="SAM" id="Phobius"/>
    </source>
</evidence>
<feature type="transmembrane region" description="Helical" evidence="5">
    <location>
        <begin position="167"/>
        <end position="189"/>
    </location>
</feature>
<sequence length="485" mass="54546">MPKSIKKNLGYQVLFQTIRILMPIITIPIVSNALGSKGIGISLFSGSIAEYFVLFSSLGIGIYGNREIAIVRDDSEKLTRTFSELIILKILTTGTSLIGYFVLVHLFFEGNIFIYFLQSFHILAVLFDISWFFMGLEDFKKVTLSNLSIQVLMFLSIVLFIKDYSDLYLYVFIIAFANTLSQAVIWIFARKYVRFQHIELSSLLHHLKQMWVYFIPQIAITLYSTLNQTILGVISGEVEVGIYGNAVKLSTTIVTMISTINNVMLPRMSNLFANQQLQLIKTSLSDVIHGQLFISIPAVFGLCAVISSLVPWFFGQDFLGLIQLIPIYSVVIIAVPLGMSVSNLYLLPTGNTRTYTFSVFLGAGMSVVLNLLLIPSFGALGAILTTILVEMFVTTYRLMYLRRKIQFALDYRLIGKYVTAAVTMYIGIVFLTRHLAPNMLTNLIQLMIGVVIYTGMCLVLKVPLVKTIFLRLFLKMKDVSSKVIQ</sequence>
<evidence type="ECO:0000256" key="3">
    <source>
        <dbReference type="ARBA" id="ARBA00022989"/>
    </source>
</evidence>